<sequence length="483" mass="53081">MKEVKHIGDPVLTPSTEDWGGKGANLLELAQFNNVPPGFIVNADGYDEFVQQSEIQGLEWIDNDGDVDLDWIQTNRQRGDVTLSEIQDTTQEIFLNNQIPSNYEAEIDEALQDYEPEFFTRSSAVNEDGEDNSGAGRLESFGPISNNGGVIASEEFLSGDIRYSNAKNGVFKGIKAVYSTAFSETALNYLLDNDMESFGGVAVPVQEAIDTASGGVIFSAHPNGDPQNVYMELCETPGDAVEDGERERIEVEMDRPESPRAEAEATEMDHKNKYPFESVSIISESQVEDLAEKAANIQSTYDSPMDIEAAYDNEGNLWVLQGRPITVDGYDQPAFDMPGDIEPPTNETLAETETVANHGILEAPALVVRDTDPDGLYDTDPVDEQYRDVRNEIREYDSEFSDGYILVTNIMSNEIQNLTENMEAIVGSDSGRSCHATTVAAEEGTMYMGALETDIEESLEHGDPLYMAVNGHEGELYDGSDSL</sequence>
<dbReference type="Gene3D" id="3.30.470.20">
    <property type="entry name" value="ATP-grasp fold, B domain"/>
    <property type="match status" value="1"/>
</dbReference>
<evidence type="ECO:0000259" key="14">
    <source>
        <dbReference type="Pfam" id="PF01326"/>
    </source>
</evidence>
<keyword evidence="9" id="KW-0418">Kinase</keyword>
<evidence type="ECO:0000256" key="5">
    <source>
        <dbReference type="ARBA" id="ARBA00011996"/>
    </source>
</evidence>
<dbReference type="InterPro" id="IPR013815">
    <property type="entry name" value="ATP_grasp_subdomain_1"/>
</dbReference>
<keyword evidence="8" id="KW-0547">Nucleotide-binding</keyword>
<comment type="pathway">
    <text evidence="3">Carbohydrate biosynthesis; gluconeogenesis.</text>
</comment>
<dbReference type="PANTHER" id="PTHR43030:SF1">
    <property type="entry name" value="PHOSPHOENOLPYRUVATE SYNTHASE"/>
    <property type="match status" value="1"/>
</dbReference>
<dbReference type="GeneID" id="90590087"/>
<proteinExistence type="inferred from homology"/>
<dbReference type="SUPFAM" id="SSF56059">
    <property type="entry name" value="Glutathione synthetase ATP-binding domain-like"/>
    <property type="match status" value="1"/>
</dbReference>
<dbReference type="PANTHER" id="PTHR43030">
    <property type="entry name" value="PHOSPHOENOLPYRUVATE SYNTHASE"/>
    <property type="match status" value="1"/>
</dbReference>
<evidence type="ECO:0000313" key="15">
    <source>
        <dbReference type="EMBL" id="WEL19664.1"/>
    </source>
</evidence>
<reference evidence="15 16" key="1">
    <citation type="submission" date="2022-09" db="EMBL/GenBank/DDBJ databases">
        <title>Xylan utilization by haloarchaea-nanohaloarchaea associations.</title>
        <authorList>
            <person name="Yakimov M."/>
        </authorList>
    </citation>
    <scope>NUCLEOTIDE SEQUENCE [LARGE SCALE GENOMIC DNA]</scope>
    <source>
        <strain evidence="15 16">SVXNc</strain>
    </source>
</reference>
<dbReference type="Gene3D" id="3.50.30.10">
    <property type="entry name" value="Phosphohistidine domain"/>
    <property type="match status" value="1"/>
</dbReference>
<evidence type="ECO:0000256" key="7">
    <source>
        <dbReference type="ARBA" id="ARBA00022723"/>
    </source>
</evidence>
<keyword evidence="10" id="KW-0067">ATP-binding</keyword>
<evidence type="ECO:0000256" key="2">
    <source>
        <dbReference type="ARBA" id="ARBA00002988"/>
    </source>
</evidence>
<dbReference type="Gene3D" id="3.30.1490.20">
    <property type="entry name" value="ATP-grasp fold, A domain"/>
    <property type="match status" value="1"/>
</dbReference>
<comment type="catalytic activity">
    <reaction evidence="13">
        <text>pyruvate + ATP + H2O = phosphoenolpyruvate + AMP + phosphate + 2 H(+)</text>
        <dbReference type="Rhea" id="RHEA:11364"/>
        <dbReference type="ChEBI" id="CHEBI:15361"/>
        <dbReference type="ChEBI" id="CHEBI:15377"/>
        <dbReference type="ChEBI" id="CHEBI:15378"/>
        <dbReference type="ChEBI" id="CHEBI:30616"/>
        <dbReference type="ChEBI" id="CHEBI:43474"/>
        <dbReference type="ChEBI" id="CHEBI:58702"/>
        <dbReference type="ChEBI" id="CHEBI:456215"/>
        <dbReference type="EC" id="2.7.9.2"/>
    </reaction>
</comment>
<keyword evidence="16" id="KW-1185">Reference proteome</keyword>
<dbReference type="EMBL" id="CP104395">
    <property type="protein sequence ID" value="WEL19664.1"/>
    <property type="molecule type" value="Genomic_DNA"/>
</dbReference>
<protein>
    <recommendedName>
        <fullName evidence="5">pyruvate, water dikinase</fullName>
        <ecNumber evidence="5">2.7.9.2</ecNumber>
    </recommendedName>
    <alternativeName>
        <fullName evidence="12">Pyruvate, water dikinase</fullName>
    </alternativeName>
</protein>
<comment type="similarity">
    <text evidence="4">Belongs to the PEP-utilizing enzyme family.</text>
</comment>
<dbReference type="RefSeq" id="WP_347721498.1">
    <property type="nucleotide sequence ID" value="NZ_CP104395.1"/>
</dbReference>
<keyword evidence="6 15" id="KW-0808">Transferase</keyword>
<comment type="cofactor">
    <cofactor evidence="1">
        <name>Mg(2+)</name>
        <dbReference type="ChEBI" id="CHEBI:18420"/>
    </cofactor>
</comment>
<gene>
    <name evidence="15" type="primary">ppsA2</name>
    <name evidence="15" type="ORF">SVXNc_0650</name>
</gene>
<evidence type="ECO:0000256" key="4">
    <source>
        <dbReference type="ARBA" id="ARBA00007837"/>
    </source>
</evidence>
<evidence type="ECO:0000256" key="8">
    <source>
        <dbReference type="ARBA" id="ARBA00022741"/>
    </source>
</evidence>
<evidence type="ECO:0000256" key="3">
    <source>
        <dbReference type="ARBA" id="ARBA00004742"/>
    </source>
</evidence>
<dbReference type="Pfam" id="PF01326">
    <property type="entry name" value="PPDK_N"/>
    <property type="match status" value="1"/>
</dbReference>
<evidence type="ECO:0000313" key="16">
    <source>
        <dbReference type="Proteomes" id="UP001218034"/>
    </source>
</evidence>
<dbReference type="InterPro" id="IPR006319">
    <property type="entry name" value="PEP_synth"/>
</dbReference>
<evidence type="ECO:0000256" key="1">
    <source>
        <dbReference type="ARBA" id="ARBA00001946"/>
    </source>
</evidence>
<evidence type="ECO:0000256" key="13">
    <source>
        <dbReference type="ARBA" id="ARBA00047700"/>
    </source>
</evidence>
<comment type="function">
    <text evidence="2">Catalyzes the phosphorylation of pyruvate to phosphoenolpyruvate.</text>
</comment>
<dbReference type="GO" id="GO:0008986">
    <property type="term" value="F:pyruvate, water dikinase activity"/>
    <property type="evidence" value="ECO:0007669"/>
    <property type="project" value="UniProtKB-EC"/>
</dbReference>
<dbReference type="EC" id="2.7.9.2" evidence="5"/>
<dbReference type="Proteomes" id="UP001218034">
    <property type="component" value="Chromosome"/>
</dbReference>
<keyword evidence="7" id="KW-0479">Metal-binding</keyword>
<accession>A0ABY8CEL6</accession>
<evidence type="ECO:0000256" key="9">
    <source>
        <dbReference type="ARBA" id="ARBA00022777"/>
    </source>
</evidence>
<keyword evidence="11" id="KW-0460">Magnesium</keyword>
<name>A0ABY8CEL6_9ARCH</name>
<evidence type="ECO:0000256" key="10">
    <source>
        <dbReference type="ARBA" id="ARBA00022840"/>
    </source>
</evidence>
<organism evidence="15 16">
    <name type="scientific">Candidatus Nanohalococcus occultus</name>
    <dbReference type="NCBI Taxonomy" id="2978047"/>
    <lineage>
        <taxon>Archaea</taxon>
        <taxon>Candidatus Nanohalarchaeota</taxon>
        <taxon>Candidatus Nanohalarchaeota incertae sedis</taxon>
        <taxon>Candidatus Nanohalococcus</taxon>
    </lineage>
</organism>
<feature type="domain" description="Pyruvate phosphate dikinase AMP/ATP-binding" evidence="14">
    <location>
        <begin position="20"/>
        <end position="329"/>
    </location>
</feature>
<evidence type="ECO:0000256" key="6">
    <source>
        <dbReference type="ARBA" id="ARBA00022679"/>
    </source>
</evidence>
<evidence type="ECO:0000256" key="12">
    <source>
        <dbReference type="ARBA" id="ARBA00033470"/>
    </source>
</evidence>
<evidence type="ECO:0000256" key="11">
    <source>
        <dbReference type="ARBA" id="ARBA00022842"/>
    </source>
</evidence>
<dbReference type="InterPro" id="IPR002192">
    <property type="entry name" value="PPDK_AMP/ATP-bd"/>
</dbReference>